<name>A0A6N7VQ42_9FIRM</name>
<proteinExistence type="inferred from homology"/>
<organism evidence="4 5">
    <name type="scientific">Anaerococcus porci</name>
    <dbReference type="NCBI Taxonomy" id="2652269"/>
    <lineage>
        <taxon>Bacteria</taxon>
        <taxon>Bacillati</taxon>
        <taxon>Bacillota</taxon>
        <taxon>Tissierellia</taxon>
        <taxon>Tissierellales</taxon>
        <taxon>Peptoniphilaceae</taxon>
        <taxon>Anaerococcus</taxon>
    </lineage>
</organism>
<dbReference type="RefSeq" id="WP_154538845.1">
    <property type="nucleotide sequence ID" value="NZ_JAXDSU010000089.1"/>
</dbReference>
<dbReference type="SUPFAM" id="SSF159468">
    <property type="entry name" value="AtpF-like"/>
    <property type="match status" value="1"/>
</dbReference>
<keyword evidence="5" id="KW-1185">Reference proteome</keyword>
<evidence type="ECO:0008006" key="6">
    <source>
        <dbReference type="Google" id="ProtNLM"/>
    </source>
</evidence>
<dbReference type="AlphaFoldDB" id="A0A6N7VQ42"/>
<dbReference type="InterPro" id="IPR008218">
    <property type="entry name" value="ATPase_V1-cplx_f_g_su"/>
</dbReference>
<protein>
    <recommendedName>
        <fullName evidence="6">V-type ATP synthase subunit F</fullName>
    </recommendedName>
</protein>
<dbReference type="Pfam" id="PF01990">
    <property type="entry name" value="ATP-synt_F"/>
    <property type="match status" value="1"/>
</dbReference>
<comment type="caution">
    <text evidence="4">The sequence shown here is derived from an EMBL/GenBank/DDBJ whole genome shotgun (WGS) entry which is preliminary data.</text>
</comment>
<evidence type="ECO:0000313" key="4">
    <source>
        <dbReference type="EMBL" id="MSS76992.1"/>
    </source>
</evidence>
<evidence type="ECO:0000256" key="1">
    <source>
        <dbReference type="ARBA" id="ARBA00010148"/>
    </source>
</evidence>
<keyword evidence="2" id="KW-0813">Transport</keyword>
<sequence length="78" mass="8995">MKANIITKDMSLLLGFRLGGIDGCLIDKNDQILKNFNQYSRNKETALIIFSKDCYELIKDEVESFRQIKDKPLIVVLD</sequence>
<evidence type="ECO:0000313" key="5">
    <source>
        <dbReference type="Proteomes" id="UP000441925"/>
    </source>
</evidence>
<dbReference type="Gene3D" id="3.40.50.10580">
    <property type="entry name" value="ATPase, V1 complex, subunit F"/>
    <property type="match status" value="1"/>
</dbReference>
<dbReference type="InterPro" id="IPR036906">
    <property type="entry name" value="ATPase_V1_fsu_sf"/>
</dbReference>
<dbReference type="Proteomes" id="UP000441925">
    <property type="component" value="Unassembled WGS sequence"/>
</dbReference>
<keyword evidence="3" id="KW-0406">Ion transport</keyword>
<comment type="similarity">
    <text evidence="1">Belongs to the V-ATPase F subunit family.</text>
</comment>
<evidence type="ECO:0000256" key="2">
    <source>
        <dbReference type="ARBA" id="ARBA00022448"/>
    </source>
</evidence>
<dbReference type="EMBL" id="VULQ01000001">
    <property type="protein sequence ID" value="MSS76992.1"/>
    <property type="molecule type" value="Genomic_DNA"/>
</dbReference>
<gene>
    <name evidence="4" type="ORF">FYJ26_00830</name>
</gene>
<dbReference type="GO" id="GO:0046961">
    <property type="term" value="F:proton-transporting ATPase activity, rotational mechanism"/>
    <property type="evidence" value="ECO:0007669"/>
    <property type="project" value="InterPro"/>
</dbReference>
<reference evidence="4 5" key="1">
    <citation type="submission" date="2019-08" db="EMBL/GenBank/DDBJ databases">
        <title>In-depth cultivation of the pig gut microbiome towards novel bacterial diversity and tailored functional studies.</title>
        <authorList>
            <person name="Wylensek D."/>
            <person name="Hitch T.C.A."/>
            <person name="Clavel T."/>
        </authorList>
    </citation>
    <scope>NUCLEOTIDE SEQUENCE [LARGE SCALE GENOMIC DNA]</scope>
    <source>
        <strain evidence="4 5">WCA-380-WT-2B</strain>
    </source>
</reference>
<accession>A0A6N7VQ42</accession>
<evidence type="ECO:0000256" key="3">
    <source>
        <dbReference type="ARBA" id="ARBA00023065"/>
    </source>
</evidence>